<name>A0ABU3C0P2_9GAMM</name>
<evidence type="ECO:0000313" key="4">
    <source>
        <dbReference type="Proteomes" id="UP001251857"/>
    </source>
</evidence>
<keyword evidence="2" id="KW-0812">Transmembrane</keyword>
<organism evidence="3 4">
    <name type="scientific">Spectribacter hydrogenoxidans</name>
    <dbReference type="NCBI Taxonomy" id="3075608"/>
    <lineage>
        <taxon>Bacteria</taxon>
        <taxon>Pseudomonadati</taxon>
        <taxon>Pseudomonadota</taxon>
        <taxon>Gammaproteobacteria</taxon>
        <taxon>Salinisphaerales</taxon>
        <taxon>Salinisphaeraceae</taxon>
        <taxon>Spectribacter</taxon>
    </lineage>
</organism>
<keyword evidence="2" id="KW-1133">Transmembrane helix</keyword>
<sequence length="130" mass="13971">MIAWLASKISSAAGPYLLGGAGALVLGLLATIGWQAWQLQQSKADLAAAQAQYADARAAIAACEQGAAELQHRIGEQNQRIESIKRERDRASALAAVESVRMLTATRERDLPEGHGPRVMNRWLRDAVAP</sequence>
<evidence type="ECO:0000256" key="1">
    <source>
        <dbReference type="SAM" id="Coils"/>
    </source>
</evidence>
<evidence type="ECO:0000313" key="3">
    <source>
        <dbReference type="EMBL" id="MDT0635090.1"/>
    </source>
</evidence>
<protein>
    <submittedName>
        <fullName evidence="3">Uncharacterized protein</fullName>
    </submittedName>
</protein>
<proteinExistence type="predicted"/>
<keyword evidence="2" id="KW-0472">Membrane</keyword>
<dbReference type="EMBL" id="JAVRIB010000008">
    <property type="protein sequence ID" value="MDT0635090.1"/>
    <property type="molecule type" value="Genomic_DNA"/>
</dbReference>
<comment type="caution">
    <text evidence="3">The sequence shown here is derived from an EMBL/GenBank/DDBJ whole genome shotgun (WGS) entry which is preliminary data.</text>
</comment>
<reference evidence="3 4" key="1">
    <citation type="submission" date="2023-09" db="EMBL/GenBank/DDBJ databases">
        <authorList>
            <person name="Rey-Velasco X."/>
        </authorList>
    </citation>
    <scope>NUCLEOTIDE SEQUENCE [LARGE SCALE GENOMIC DNA]</scope>
    <source>
        <strain evidence="3 4">W335</strain>
    </source>
</reference>
<gene>
    <name evidence="3" type="ORF">RM532_08970</name>
</gene>
<feature type="transmembrane region" description="Helical" evidence="2">
    <location>
        <begin position="16"/>
        <end position="37"/>
    </location>
</feature>
<keyword evidence="1" id="KW-0175">Coiled coil</keyword>
<accession>A0ABU3C0P2</accession>
<feature type="coiled-coil region" evidence="1">
    <location>
        <begin position="39"/>
        <end position="94"/>
    </location>
</feature>
<dbReference type="Proteomes" id="UP001251857">
    <property type="component" value="Unassembled WGS sequence"/>
</dbReference>
<evidence type="ECO:0000256" key="2">
    <source>
        <dbReference type="SAM" id="Phobius"/>
    </source>
</evidence>
<keyword evidence="4" id="KW-1185">Reference proteome</keyword>
<dbReference type="RefSeq" id="WP_311652942.1">
    <property type="nucleotide sequence ID" value="NZ_JAVRIB010000008.1"/>
</dbReference>